<dbReference type="PROSITE" id="PS50932">
    <property type="entry name" value="HTH_LACI_2"/>
    <property type="match status" value="1"/>
</dbReference>
<evidence type="ECO:0000256" key="1">
    <source>
        <dbReference type="ARBA" id="ARBA00022491"/>
    </source>
</evidence>
<evidence type="ECO:0000256" key="4">
    <source>
        <dbReference type="ARBA" id="ARBA00023163"/>
    </source>
</evidence>
<name>A0ABW5TFR3_9ENTE</name>
<accession>A0ABW5TFR3</accession>
<dbReference type="InterPro" id="IPR000843">
    <property type="entry name" value="HTH_LacI"/>
</dbReference>
<evidence type="ECO:0000259" key="5">
    <source>
        <dbReference type="PROSITE" id="PS50932"/>
    </source>
</evidence>
<dbReference type="InterPro" id="IPR025997">
    <property type="entry name" value="SBP_2_dom"/>
</dbReference>
<dbReference type="EMBL" id="JBHUMO010000001">
    <property type="protein sequence ID" value="MFD2727847.1"/>
    <property type="molecule type" value="Genomic_DNA"/>
</dbReference>
<feature type="domain" description="HTH lacI-type" evidence="5">
    <location>
        <begin position="2"/>
        <end position="55"/>
    </location>
</feature>
<dbReference type="Pfam" id="PF13407">
    <property type="entry name" value="Peripla_BP_4"/>
    <property type="match status" value="1"/>
</dbReference>
<dbReference type="CDD" id="cd01392">
    <property type="entry name" value="HTH_LacI"/>
    <property type="match status" value="1"/>
</dbReference>
<gene>
    <name evidence="7" type="ORF">ACFSR0_00120</name>
</gene>
<dbReference type="PROSITE" id="PS00356">
    <property type="entry name" value="HTH_LACI_1"/>
    <property type="match status" value="1"/>
</dbReference>
<dbReference type="CDD" id="cd06291">
    <property type="entry name" value="PBP1_Qymf-like"/>
    <property type="match status" value="1"/>
</dbReference>
<keyword evidence="1" id="KW-0678">Repressor</keyword>
<dbReference type="Gene3D" id="3.40.50.2300">
    <property type="match status" value="2"/>
</dbReference>
<dbReference type="RefSeq" id="WP_379978677.1">
    <property type="nucleotide sequence ID" value="NZ_JBHUMO010000001.1"/>
</dbReference>
<dbReference type="SMART" id="SM00354">
    <property type="entry name" value="HTH_LACI"/>
    <property type="match status" value="1"/>
</dbReference>
<keyword evidence="4" id="KW-0804">Transcription</keyword>
<dbReference type="PANTHER" id="PTHR30146">
    <property type="entry name" value="LACI-RELATED TRANSCRIPTIONAL REPRESSOR"/>
    <property type="match status" value="1"/>
</dbReference>
<keyword evidence="2" id="KW-0805">Transcription regulation</keyword>
<dbReference type="InterPro" id="IPR028082">
    <property type="entry name" value="Peripla_BP_I"/>
</dbReference>
<comment type="caution">
    <text evidence="7">The sequence shown here is derived from an EMBL/GenBank/DDBJ whole genome shotgun (WGS) entry which is preliminary data.</text>
</comment>
<reference evidence="8" key="1">
    <citation type="journal article" date="2019" name="Int. J. Syst. Evol. Microbiol.">
        <title>The Global Catalogue of Microorganisms (GCM) 10K type strain sequencing project: providing services to taxonomists for standard genome sequencing and annotation.</title>
        <authorList>
            <consortium name="The Broad Institute Genomics Platform"/>
            <consortium name="The Broad Institute Genome Sequencing Center for Infectious Disease"/>
            <person name="Wu L."/>
            <person name="Ma J."/>
        </authorList>
    </citation>
    <scope>NUCLEOTIDE SEQUENCE [LARGE SCALE GENOMIC DNA]</scope>
    <source>
        <strain evidence="8">TISTR 932</strain>
    </source>
</reference>
<keyword evidence="3 7" id="KW-0238">DNA-binding</keyword>
<evidence type="ECO:0000313" key="7">
    <source>
        <dbReference type="EMBL" id="MFD2727847.1"/>
    </source>
</evidence>
<organism evidence="7 8">
    <name type="scientific">Enterococcus camelliae</name>
    <dbReference type="NCBI Taxonomy" id="453959"/>
    <lineage>
        <taxon>Bacteria</taxon>
        <taxon>Bacillati</taxon>
        <taxon>Bacillota</taxon>
        <taxon>Bacilli</taxon>
        <taxon>Lactobacillales</taxon>
        <taxon>Enterococcaceae</taxon>
        <taxon>Enterococcus</taxon>
    </lineage>
</organism>
<dbReference type="Pfam" id="PF00356">
    <property type="entry name" value="LacI"/>
    <property type="match status" value="1"/>
</dbReference>
<evidence type="ECO:0000259" key="6">
    <source>
        <dbReference type="PROSITE" id="PS50943"/>
    </source>
</evidence>
<dbReference type="Proteomes" id="UP001597427">
    <property type="component" value="Unassembled WGS sequence"/>
</dbReference>
<proteinExistence type="predicted"/>
<dbReference type="InterPro" id="IPR010982">
    <property type="entry name" value="Lambda_DNA-bd_dom_sf"/>
</dbReference>
<evidence type="ECO:0000256" key="2">
    <source>
        <dbReference type="ARBA" id="ARBA00023015"/>
    </source>
</evidence>
<dbReference type="Gene3D" id="1.10.260.40">
    <property type="entry name" value="lambda repressor-like DNA-binding domains"/>
    <property type="match status" value="1"/>
</dbReference>
<evidence type="ECO:0000256" key="3">
    <source>
        <dbReference type="ARBA" id="ARBA00023125"/>
    </source>
</evidence>
<keyword evidence="8" id="KW-1185">Reference proteome</keyword>
<evidence type="ECO:0000313" key="8">
    <source>
        <dbReference type="Proteomes" id="UP001597427"/>
    </source>
</evidence>
<dbReference type="PROSITE" id="PS50943">
    <property type="entry name" value="HTH_CROC1"/>
    <property type="match status" value="1"/>
</dbReference>
<dbReference type="SUPFAM" id="SSF47413">
    <property type="entry name" value="lambda repressor-like DNA-binding domains"/>
    <property type="match status" value="1"/>
</dbReference>
<protein>
    <submittedName>
        <fullName evidence="7">LacI family DNA-binding transcriptional regulator</fullName>
    </submittedName>
</protein>
<dbReference type="InterPro" id="IPR001387">
    <property type="entry name" value="Cro/C1-type_HTH"/>
</dbReference>
<dbReference type="PANTHER" id="PTHR30146:SF95">
    <property type="entry name" value="RIBOSE OPERON REPRESSOR"/>
    <property type="match status" value="1"/>
</dbReference>
<sequence>MPTMNDVARLAGVSRGTVSNYINGVQVKLESQQRIQAAITELNYVPNSTARELKLNRSNFVVFILPTTRTPFFAELTQEIQQMLKQKNYKMLLCTSQNDIAEELEYIQMAKEQKVAGILTISYSDLGKYLTNDVPIVSIENHLSKTIPCVSSDNYAGGCMAAKQLLEKGAKNLLILTRSTEKTAVNYGQRAQGFIDYCQHKQVDYTVFDSPYHEDRFYPQLQTFLMNTYQKACPFDGIFAVSDQYADFSYTILRQLGHAVPQSVQLIGFDGGKMYPEQKYFLSSIRQPVKKIAEQCVSRLEELLWNKENDVKKTTILPIEFVQGETTKK</sequence>
<feature type="domain" description="HTH cro/C1-type" evidence="6">
    <location>
        <begin position="3"/>
        <end position="45"/>
    </location>
</feature>
<dbReference type="SUPFAM" id="SSF53822">
    <property type="entry name" value="Periplasmic binding protein-like I"/>
    <property type="match status" value="1"/>
</dbReference>
<dbReference type="GO" id="GO:0003677">
    <property type="term" value="F:DNA binding"/>
    <property type="evidence" value="ECO:0007669"/>
    <property type="project" value="UniProtKB-KW"/>
</dbReference>